<dbReference type="InterPro" id="IPR033580">
    <property type="entry name" value="Nurim-like"/>
</dbReference>
<evidence type="ECO:0000256" key="1">
    <source>
        <dbReference type="ARBA" id="ARBA00004141"/>
    </source>
</evidence>
<proteinExistence type="inferred from homology"/>
<dbReference type="PANTHER" id="PTHR31040:SF1">
    <property type="entry name" value="NURIM"/>
    <property type="match status" value="1"/>
</dbReference>
<feature type="transmembrane region" description="Helical" evidence="6">
    <location>
        <begin position="91"/>
        <end position="112"/>
    </location>
</feature>
<dbReference type="PANTHER" id="PTHR31040">
    <property type="entry name" value="NURIM"/>
    <property type="match status" value="1"/>
</dbReference>
<evidence type="ECO:0000313" key="7">
    <source>
        <dbReference type="EMBL" id="CRH07061.1"/>
    </source>
</evidence>
<keyword evidence="5 6" id="KW-0472">Membrane</keyword>
<comment type="similarity">
    <text evidence="2">Belongs to the nurim family.</text>
</comment>
<dbReference type="Gene3D" id="1.20.120.1630">
    <property type="match status" value="1"/>
</dbReference>
<protein>
    <submittedName>
        <fullName evidence="7">Uncharacterized protein</fullName>
    </submittedName>
</protein>
<evidence type="ECO:0000256" key="4">
    <source>
        <dbReference type="ARBA" id="ARBA00022989"/>
    </source>
</evidence>
<organism evidence="7">
    <name type="scientific">Magnetococcus massalia (strain MO-1)</name>
    <dbReference type="NCBI Taxonomy" id="451514"/>
    <lineage>
        <taxon>Bacteria</taxon>
        <taxon>Pseudomonadati</taxon>
        <taxon>Pseudomonadota</taxon>
        <taxon>Magnetococcia</taxon>
        <taxon>Magnetococcales</taxon>
        <taxon>Magnetococcaceae</taxon>
        <taxon>Magnetococcus</taxon>
    </lineage>
</organism>
<evidence type="ECO:0000256" key="6">
    <source>
        <dbReference type="SAM" id="Phobius"/>
    </source>
</evidence>
<dbReference type="AlphaFoldDB" id="A0A1S7LMK3"/>
<feature type="transmembrane region" description="Helical" evidence="6">
    <location>
        <begin position="55"/>
        <end position="76"/>
    </location>
</feature>
<dbReference type="GO" id="GO:0016020">
    <property type="term" value="C:membrane"/>
    <property type="evidence" value="ECO:0007669"/>
    <property type="project" value="UniProtKB-SubCell"/>
</dbReference>
<reference evidence="7" key="1">
    <citation type="submission" date="2015-04" db="EMBL/GenBank/DDBJ databases">
        <authorList>
            <person name="Syromyatnikov M.Y."/>
            <person name="Popov V.N."/>
        </authorList>
    </citation>
    <scope>NUCLEOTIDE SEQUENCE</scope>
    <source>
        <strain evidence="7">MO-1</strain>
    </source>
</reference>
<accession>A0A1S7LMK3</accession>
<dbReference type="EMBL" id="LO017727">
    <property type="protein sequence ID" value="CRH07061.1"/>
    <property type="molecule type" value="Genomic_DNA"/>
</dbReference>
<feature type="transmembrane region" description="Helical" evidence="6">
    <location>
        <begin position="12"/>
        <end position="34"/>
    </location>
</feature>
<name>A0A1S7LMK3_MAGMO</name>
<sequence length="224" mass="25620">MNECVRRPMDPTFFAVITHLLLWTLFGVVHSTMASHWFKLRWCRLLGPLASGERLFYNLFAALTALAILLHGRAYLPQELLWPYAPWVEQLLLAGRLLGVVLLLIALSSYDLSRFAGFKQIRYALRGEALPDEPLRIGLLHRWVRHPIYTAALLYLWSQPLSLGELVTHLSLTLYLLIGMGLEERRLQALYGERYGVFCRAIPALIPKRLKPLPHGEVEALLGR</sequence>
<evidence type="ECO:0000256" key="3">
    <source>
        <dbReference type="ARBA" id="ARBA00022692"/>
    </source>
</evidence>
<gene>
    <name evidence="7" type="ORF">MAGMO_2914</name>
</gene>
<evidence type="ECO:0000256" key="2">
    <source>
        <dbReference type="ARBA" id="ARBA00010631"/>
    </source>
</evidence>
<comment type="subcellular location">
    <subcellularLocation>
        <location evidence="1">Membrane</location>
        <topology evidence="1">Multi-pass membrane protein</topology>
    </subcellularLocation>
</comment>
<keyword evidence="3 6" id="KW-0812">Transmembrane</keyword>
<keyword evidence="4 6" id="KW-1133">Transmembrane helix</keyword>
<evidence type="ECO:0000256" key="5">
    <source>
        <dbReference type="ARBA" id="ARBA00023136"/>
    </source>
</evidence>